<name>A0A9E5MG59_9GAMM</name>
<reference evidence="12" key="1">
    <citation type="submission" date="2020-03" db="EMBL/GenBank/DDBJ databases">
        <authorList>
            <person name="Guo F."/>
        </authorList>
    </citation>
    <scope>NUCLEOTIDE SEQUENCE</scope>
    <source>
        <strain evidence="12">JCM 30134</strain>
    </source>
</reference>
<evidence type="ECO:0000256" key="1">
    <source>
        <dbReference type="ARBA" id="ARBA00005049"/>
    </source>
</evidence>
<dbReference type="GO" id="GO:0009236">
    <property type="term" value="P:cobalamin biosynthetic process"/>
    <property type="evidence" value="ECO:0007669"/>
    <property type="project" value="UniProtKB-UniRule"/>
</dbReference>
<dbReference type="InterPro" id="IPR017846">
    <property type="entry name" value="Nict_dMeBzImd_PRibTrfase_bact"/>
</dbReference>
<evidence type="ECO:0000313" key="13">
    <source>
        <dbReference type="Proteomes" id="UP000787472"/>
    </source>
</evidence>
<dbReference type="Gene3D" id="3.40.50.10210">
    <property type="match status" value="1"/>
</dbReference>
<feature type="active site" description="Proton acceptor" evidence="10">
    <location>
        <position position="315"/>
    </location>
</feature>
<gene>
    <name evidence="10 12" type="primary">cobT</name>
    <name evidence="12" type="ORF">G8770_01660</name>
</gene>
<accession>A0A9E5MG59</accession>
<evidence type="ECO:0000256" key="7">
    <source>
        <dbReference type="ARBA" id="ARBA00022679"/>
    </source>
</evidence>
<keyword evidence="5 10" id="KW-0169">Cobalamin biosynthesis</keyword>
<evidence type="ECO:0000313" key="12">
    <source>
        <dbReference type="EMBL" id="NHO64251.1"/>
    </source>
</evidence>
<dbReference type="Gene3D" id="1.10.1610.10">
    <property type="match status" value="1"/>
</dbReference>
<comment type="function">
    <text evidence="10">Catalyzes the synthesis of alpha-ribazole-5'-phosphate from nicotinate mononucleotide (NAMN) and 5,6-dimethylbenzimidazole (DMB).</text>
</comment>
<evidence type="ECO:0000256" key="9">
    <source>
        <dbReference type="ARBA" id="ARBA00047340"/>
    </source>
</evidence>
<evidence type="ECO:0000256" key="6">
    <source>
        <dbReference type="ARBA" id="ARBA00022676"/>
    </source>
</evidence>
<dbReference type="GO" id="GO:0008939">
    <property type="term" value="F:nicotinate-nucleotide-dimethylbenzimidazole phosphoribosyltransferase activity"/>
    <property type="evidence" value="ECO:0007669"/>
    <property type="project" value="UniProtKB-UniRule"/>
</dbReference>
<dbReference type="EMBL" id="JAAONZ010000001">
    <property type="protein sequence ID" value="NHO64251.1"/>
    <property type="molecule type" value="Genomic_DNA"/>
</dbReference>
<comment type="catalytic activity">
    <reaction evidence="9 10">
        <text>5,6-dimethylbenzimidazole + nicotinate beta-D-ribonucleotide = alpha-ribazole 5'-phosphate + nicotinate + H(+)</text>
        <dbReference type="Rhea" id="RHEA:11196"/>
        <dbReference type="ChEBI" id="CHEBI:15378"/>
        <dbReference type="ChEBI" id="CHEBI:15890"/>
        <dbReference type="ChEBI" id="CHEBI:32544"/>
        <dbReference type="ChEBI" id="CHEBI:57502"/>
        <dbReference type="ChEBI" id="CHEBI:57918"/>
        <dbReference type="EC" id="2.4.2.21"/>
    </reaction>
</comment>
<keyword evidence="7 10" id="KW-0808">Transferase</keyword>
<dbReference type="SUPFAM" id="SSF52733">
    <property type="entry name" value="Nicotinate mononucleotide:5,6-dimethylbenzimidazole phosphoribosyltransferase (CobT)"/>
    <property type="match status" value="1"/>
</dbReference>
<evidence type="ECO:0000256" key="8">
    <source>
        <dbReference type="ARBA" id="ARBA00030686"/>
    </source>
</evidence>
<dbReference type="FunFam" id="3.40.50.10210:FF:000001">
    <property type="entry name" value="Nicotinate-nucleotide--dimethylbenzimidazole phosphoribosyltransferase"/>
    <property type="match status" value="1"/>
</dbReference>
<protein>
    <recommendedName>
        <fullName evidence="4 10">Nicotinate-nucleotide--dimethylbenzimidazole phosphoribosyltransferase</fullName>
        <shortName evidence="10">NN:DBI PRT</shortName>
        <ecNumber evidence="3 10">2.4.2.21</ecNumber>
    </recommendedName>
    <alternativeName>
        <fullName evidence="8 10">N(1)-alpha-phosphoribosyltransferase</fullName>
    </alternativeName>
</protein>
<dbReference type="RefSeq" id="WP_167181096.1">
    <property type="nucleotide sequence ID" value="NZ_JAAONZ010000001.1"/>
</dbReference>
<dbReference type="NCBIfam" id="TIGR03160">
    <property type="entry name" value="cobT_DBIPRT"/>
    <property type="match status" value="1"/>
</dbReference>
<comment type="caution">
    <text evidence="12">The sequence shown here is derived from an EMBL/GenBank/DDBJ whole genome shotgun (WGS) entry which is preliminary data.</text>
</comment>
<evidence type="ECO:0000256" key="4">
    <source>
        <dbReference type="ARBA" id="ARBA00015486"/>
    </source>
</evidence>
<dbReference type="PANTHER" id="PTHR43463:SF1">
    <property type="entry name" value="NICOTINATE-NUCLEOTIDE--DIMETHYLBENZIMIDAZOLE PHOSPHORIBOSYLTRANSFERASE"/>
    <property type="match status" value="1"/>
</dbReference>
<evidence type="ECO:0000256" key="10">
    <source>
        <dbReference type="HAMAP-Rule" id="MF_00230"/>
    </source>
</evidence>
<dbReference type="InterPro" id="IPR023195">
    <property type="entry name" value="Nict_dMeBzImd_PRibTrfase_N"/>
</dbReference>
<dbReference type="NCBIfam" id="NF000996">
    <property type="entry name" value="PRK00105.1"/>
    <property type="match status" value="1"/>
</dbReference>
<dbReference type="Pfam" id="PF02277">
    <property type="entry name" value="DBI_PRT"/>
    <property type="match status" value="1"/>
</dbReference>
<dbReference type="Proteomes" id="UP000787472">
    <property type="component" value="Unassembled WGS sequence"/>
</dbReference>
<sequence length="348" mass="36128">MSWYHEPAATPSDTHRHSAEQRQAQLTKPAGSMGQLETVAVKLASLQATDQPACDNVGITIFAADHGVASEGVSAFPQSVTAQMVQNFSTGGAAIAVLAKSLNARLDVINVGTVTELPELKGVSDQRIAAGTANFTQKAAMSSDQLQQALRIGQTAILAAKEAGSQLWIGGEMGIANTTSATALACAYLKKHAAEIVGPGTGLDNAGQIHKSAVIHRALDVFDATSQQPLKNLQYLGGFEIAALTGAYLAAAQVGLPALVDGFICSVAALYAQAINPTIKPWLILSHKSAEPGHQAVLRAFDQKPLLDLDLRLGEGSGAASAVPLLRLACDLHNQMATFEHAGVDAKG</sequence>
<evidence type="ECO:0000256" key="3">
    <source>
        <dbReference type="ARBA" id="ARBA00011991"/>
    </source>
</evidence>
<dbReference type="HAMAP" id="MF_00230">
    <property type="entry name" value="CobT"/>
    <property type="match status" value="1"/>
</dbReference>
<evidence type="ECO:0000256" key="5">
    <source>
        <dbReference type="ARBA" id="ARBA00022573"/>
    </source>
</evidence>
<comment type="pathway">
    <text evidence="1 10">Nucleoside biosynthesis; alpha-ribazole biosynthesis; alpha-ribazole from 5,6-dimethylbenzimidazole: step 1/2.</text>
</comment>
<organism evidence="12 13">
    <name type="scientific">Pseudomaricurvus hydrocarbonicus</name>
    <dbReference type="NCBI Taxonomy" id="1470433"/>
    <lineage>
        <taxon>Bacteria</taxon>
        <taxon>Pseudomonadati</taxon>
        <taxon>Pseudomonadota</taxon>
        <taxon>Gammaproteobacteria</taxon>
        <taxon>Cellvibrionales</taxon>
        <taxon>Cellvibrionaceae</taxon>
        <taxon>Pseudomaricurvus</taxon>
    </lineage>
</organism>
<dbReference type="InterPro" id="IPR003200">
    <property type="entry name" value="Nict_dMeBzImd_PRibTrfase"/>
</dbReference>
<dbReference type="PANTHER" id="PTHR43463">
    <property type="entry name" value="NICOTINATE-NUCLEOTIDE--DIMETHYLBENZIMIDAZOLE PHOSPHORIBOSYLTRANSFERASE"/>
    <property type="match status" value="1"/>
</dbReference>
<keyword evidence="13" id="KW-1185">Reference proteome</keyword>
<dbReference type="InterPro" id="IPR036087">
    <property type="entry name" value="Nict_dMeBzImd_PRibTrfase_sf"/>
</dbReference>
<dbReference type="CDD" id="cd02439">
    <property type="entry name" value="DMB-PRT_CobT"/>
    <property type="match status" value="1"/>
</dbReference>
<proteinExistence type="inferred from homology"/>
<comment type="similarity">
    <text evidence="2 10">Belongs to the CobT family.</text>
</comment>
<evidence type="ECO:0000256" key="2">
    <source>
        <dbReference type="ARBA" id="ARBA00007110"/>
    </source>
</evidence>
<dbReference type="AlphaFoldDB" id="A0A9E5MG59"/>
<keyword evidence="6 10" id="KW-0328">Glycosyltransferase</keyword>
<evidence type="ECO:0000256" key="11">
    <source>
        <dbReference type="SAM" id="MobiDB-lite"/>
    </source>
</evidence>
<dbReference type="EC" id="2.4.2.21" evidence="3 10"/>
<feature type="region of interest" description="Disordered" evidence="11">
    <location>
        <begin position="1"/>
        <end position="31"/>
    </location>
</feature>